<dbReference type="GO" id="GO:0008113">
    <property type="term" value="F:peptide-methionine (S)-S-oxide reductase activity"/>
    <property type="evidence" value="ECO:0007669"/>
    <property type="project" value="UniProtKB-UniRule"/>
</dbReference>
<comment type="catalytic activity">
    <reaction evidence="7 9">
        <text>L-methionyl-[protein] + [thioredoxin]-disulfide + H2O = L-methionyl-(R)-S-oxide-[protein] + [thioredoxin]-dithiol</text>
        <dbReference type="Rhea" id="RHEA:24164"/>
        <dbReference type="Rhea" id="RHEA-COMP:10698"/>
        <dbReference type="Rhea" id="RHEA-COMP:10700"/>
        <dbReference type="Rhea" id="RHEA-COMP:12313"/>
        <dbReference type="Rhea" id="RHEA-COMP:12314"/>
        <dbReference type="ChEBI" id="CHEBI:15377"/>
        <dbReference type="ChEBI" id="CHEBI:16044"/>
        <dbReference type="ChEBI" id="CHEBI:29950"/>
        <dbReference type="ChEBI" id="CHEBI:45764"/>
        <dbReference type="ChEBI" id="CHEBI:50058"/>
        <dbReference type="EC" id="1.8.4.12"/>
    </reaction>
</comment>
<evidence type="ECO:0000256" key="11">
    <source>
        <dbReference type="SAM" id="SignalP"/>
    </source>
</evidence>
<evidence type="ECO:0000256" key="4">
    <source>
        <dbReference type="ARBA" id="ARBA00023268"/>
    </source>
</evidence>
<dbReference type="FunFam" id="2.170.150.20:FF:000003">
    <property type="entry name" value="Peptide methionine sulfoxide reductase MsrB"/>
    <property type="match status" value="1"/>
</dbReference>
<proteinExistence type="inferred from homology"/>
<dbReference type="InterPro" id="IPR036509">
    <property type="entry name" value="Met_Sox_Rdtase_MsrA_sf"/>
</dbReference>
<dbReference type="NCBIfam" id="TIGR00357">
    <property type="entry name" value="peptide-methionine (R)-S-oxide reductase MsrB"/>
    <property type="match status" value="1"/>
</dbReference>
<dbReference type="eggNOG" id="COG0229">
    <property type="taxonomic scope" value="Bacteria"/>
</dbReference>
<evidence type="ECO:0000256" key="9">
    <source>
        <dbReference type="HAMAP-Rule" id="MF_01400"/>
    </source>
</evidence>
<dbReference type="PROSITE" id="PS51790">
    <property type="entry name" value="MSRB"/>
    <property type="match status" value="1"/>
</dbReference>
<dbReference type="Pfam" id="PF01641">
    <property type="entry name" value="SelR"/>
    <property type="match status" value="1"/>
</dbReference>
<keyword evidence="11" id="KW-0732">Signal</keyword>
<name>A0A0K1NLP1_9BACT</name>
<feature type="chain" id="PRO_5044544613" description="Multifunctional fusion protein" evidence="11">
    <location>
        <begin position="20"/>
        <end position="367"/>
    </location>
</feature>
<gene>
    <name evidence="9" type="primary">msrB</name>
    <name evidence="10" type="synonym">msrA</name>
    <name evidence="13" type="ORF">ADJ77_09110</name>
    <name evidence="14" type="ORF">J5A51_04950</name>
</gene>
<feature type="signal peptide" evidence="11">
    <location>
        <begin position="1"/>
        <end position="19"/>
    </location>
</feature>
<dbReference type="EMBL" id="CP072369">
    <property type="protein sequence ID" value="QUB85599.1"/>
    <property type="molecule type" value="Genomic_DNA"/>
</dbReference>
<dbReference type="eggNOG" id="COG0225">
    <property type="taxonomic scope" value="Bacteria"/>
</dbReference>
<comment type="similarity">
    <text evidence="1">In the C-terminal section; belongs to the MsrB Met sulfoxide reductase family.</text>
</comment>
<dbReference type="GO" id="GO:0005737">
    <property type="term" value="C:cytoplasm"/>
    <property type="evidence" value="ECO:0007669"/>
    <property type="project" value="TreeGrafter"/>
</dbReference>
<dbReference type="GO" id="GO:0033743">
    <property type="term" value="F:peptide-methionine (R)-S-oxide reductase activity"/>
    <property type="evidence" value="ECO:0007669"/>
    <property type="project" value="UniProtKB-UniRule"/>
</dbReference>
<evidence type="ECO:0000256" key="2">
    <source>
        <dbReference type="ARBA" id="ARBA00011017"/>
    </source>
</evidence>
<dbReference type="AlphaFoldDB" id="A0A0K1NLP1"/>
<evidence type="ECO:0000256" key="8">
    <source>
        <dbReference type="ARBA" id="ARBA00048782"/>
    </source>
</evidence>
<dbReference type="RefSeq" id="WP_025079126.1">
    <property type="nucleotide sequence ID" value="NZ_BAKO01000044.1"/>
</dbReference>
<dbReference type="InterPro" id="IPR002579">
    <property type="entry name" value="Met_Sox_Rdtase_MsrB_dom"/>
</dbReference>
<dbReference type="InterPro" id="IPR002569">
    <property type="entry name" value="Met_Sox_Rdtase_MsrA_dom"/>
</dbReference>
<dbReference type="OrthoDB" id="4174719at2"/>
<evidence type="ECO:0000256" key="5">
    <source>
        <dbReference type="ARBA" id="ARBA00024679"/>
    </source>
</evidence>
<evidence type="ECO:0000313" key="15">
    <source>
        <dbReference type="Proteomes" id="UP000060345"/>
    </source>
</evidence>
<accession>A0A0K1NLP1</accession>
<evidence type="ECO:0000256" key="1">
    <source>
        <dbReference type="ARBA" id="ARBA00008076"/>
    </source>
</evidence>
<dbReference type="Proteomes" id="UP000060345">
    <property type="component" value="Chromosome 2"/>
</dbReference>
<evidence type="ECO:0000313" key="13">
    <source>
        <dbReference type="EMBL" id="AKU69989.1"/>
    </source>
</evidence>
<dbReference type="InterPro" id="IPR011057">
    <property type="entry name" value="Mss4-like_sf"/>
</dbReference>
<evidence type="ECO:0000256" key="7">
    <source>
        <dbReference type="ARBA" id="ARBA00048488"/>
    </source>
</evidence>
<dbReference type="EMBL" id="CP012075">
    <property type="protein sequence ID" value="AKU69989.1"/>
    <property type="molecule type" value="Genomic_DNA"/>
</dbReference>
<dbReference type="HAMAP" id="MF_01401">
    <property type="entry name" value="MsrA"/>
    <property type="match status" value="1"/>
</dbReference>
<dbReference type="SUPFAM" id="SSF51316">
    <property type="entry name" value="Mss4-like"/>
    <property type="match status" value="1"/>
</dbReference>
<dbReference type="InterPro" id="IPR028427">
    <property type="entry name" value="Met_Sox_Rdtase_MsrB"/>
</dbReference>
<evidence type="ECO:0000313" key="14">
    <source>
        <dbReference type="EMBL" id="QUB85599.1"/>
    </source>
</evidence>
<dbReference type="NCBIfam" id="TIGR00401">
    <property type="entry name" value="msrA"/>
    <property type="match status" value="1"/>
</dbReference>
<comment type="catalytic activity">
    <reaction evidence="6 10">
        <text>L-methionyl-[protein] + [thioredoxin]-disulfide + H2O = L-methionyl-(S)-S-oxide-[protein] + [thioredoxin]-dithiol</text>
        <dbReference type="Rhea" id="RHEA:14217"/>
        <dbReference type="Rhea" id="RHEA-COMP:10698"/>
        <dbReference type="Rhea" id="RHEA-COMP:10700"/>
        <dbReference type="Rhea" id="RHEA-COMP:12313"/>
        <dbReference type="Rhea" id="RHEA-COMP:12315"/>
        <dbReference type="ChEBI" id="CHEBI:15377"/>
        <dbReference type="ChEBI" id="CHEBI:16044"/>
        <dbReference type="ChEBI" id="CHEBI:29950"/>
        <dbReference type="ChEBI" id="CHEBI:44120"/>
        <dbReference type="ChEBI" id="CHEBI:50058"/>
        <dbReference type="EC" id="1.8.4.11"/>
    </reaction>
</comment>
<dbReference type="PROSITE" id="PS51257">
    <property type="entry name" value="PROKAR_LIPOPROTEIN"/>
    <property type="match status" value="1"/>
</dbReference>
<reference evidence="13 15" key="1">
    <citation type="submission" date="2015-07" db="EMBL/GenBank/DDBJ databases">
        <authorList>
            <person name="Noorani M."/>
        </authorList>
    </citation>
    <scope>NUCLEOTIDE SEQUENCE [LARGE SCALE GENOMIC DNA]</scope>
    <source>
        <strain evidence="13 15">W1435</strain>
    </source>
</reference>
<dbReference type="EC" id="1.8.4.11" evidence="10"/>
<dbReference type="KEGG" id="pfus:ADJ77_09110"/>
<dbReference type="HAMAP" id="MF_01400">
    <property type="entry name" value="MsrB"/>
    <property type="match status" value="1"/>
</dbReference>
<comment type="similarity">
    <text evidence="10">Belongs to the MsrA Met sulfoxide reductase family.</text>
</comment>
<evidence type="ECO:0000256" key="10">
    <source>
        <dbReference type="HAMAP-Rule" id="MF_01401"/>
    </source>
</evidence>
<feature type="active site" evidence="10">
    <location>
        <position position="208"/>
    </location>
</feature>
<dbReference type="SUPFAM" id="SSF55068">
    <property type="entry name" value="Peptide methionine sulfoxide reductase"/>
    <property type="match status" value="1"/>
</dbReference>
<dbReference type="STRING" id="1236517.ADJ77_09110"/>
<comment type="function">
    <text evidence="5 10">Has an important function as a repair enzyme for proteins that have been inactivated by oxidation. Catalyzes the reversible oxidation-reduction of methionine sulfoxide in proteins to methionine.</text>
</comment>
<dbReference type="GO" id="GO:0006979">
    <property type="term" value="P:response to oxidative stress"/>
    <property type="evidence" value="ECO:0007669"/>
    <property type="project" value="InterPro"/>
</dbReference>
<keyword evidence="3 9" id="KW-0560">Oxidoreductase</keyword>
<keyword evidence="4" id="KW-0511">Multifunctional enzyme</keyword>
<evidence type="ECO:0000256" key="6">
    <source>
        <dbReference type="ARBA" id="ARBA00047806"/>
    </source>
</evidence>
<evidence type="ECO:0000256" key="3">
    <source>
        <dbReference type="ARBA" id="ARBA00023002"/>
    </source>
</evidence>
<comment type="similarity">
    <text evidence="2">In the N-terminal section; belongs to the MsrA Met sulfoxide reductase family.</text>
</comment>
<feature type="domain" description="MsrB" evidence="12">
    <location>
        <begin position="58"/>
        <end position="181"/>
    </location>
</feature>
<dbReference type="NCBIfam" id="NF004042">
    <property type="entry name" value="PRK05550.1"/>
    <property type="match status" value="1"/>
</dbReference>
<sequence>MRNILSILGTLILPTFVEAATCSLLMTGTVSCTNKTKTAMTQTDSIIAPKTKFTRPDDATLRKTLTEEQYAVTQQAATERPFTNEYDHEFREGIYVDITTGEPLFSSTDKFDSGCGWPAFSKPIDKKLVTSHTDTSHGMLRTEVRSKTGKAHLGHVFDDGPAESGGKRYCINSASLRFIPLEEMKAKGYGAYIKLVRPMKEIYVAGGCFWGTEHYLKQIEGVTATEVGYANGVIKNPTYEEVCTDKTQFAEAVHISYDPKVISLEFLLGLYFKSIDPTSVNQQGNDRGSQYRTGVYYTDPADLPAIKKVFEEEQKHINGKIAVEVKPLRNFYKAEEYHQDYLDKHPTGYCHLPNALFEYARKAKMKK</sequence>
<comment type="caution">
    <text evidence="9">Lacks conserved residue(s) required for the propagation of feature annotation.</text>
</comment>
<protein>
    <recommendedName>
        <fullName evidence="9 10">Multifunctional fusion protein</fullName>
    </recommendedName>
    <domain>
        <recommendedName>
            <fullName evidence="10">Peptide methionine sulfoxide reductase MsrA</fullName>
            <shortName evidence="10">Protein-methionine-S-oxide reductase</shortName>
            <ecNumber evidence="10">1.8.4.11</ecNumber>
        </recommendedName>
        <alternativeName>
            <fullName evidence="10">Peptide-methionine (S)-S-oxide reductase</fullName>
            <shortName evidence="10">Peptide Met(O) reductase</shortName>
        </alternativeName>
    </domain>
    <domain>
        <recommendedName>
            <fullName evidence="9">Peptide methionine sulfoxide reductase MsrB</fullName>
            <ecNumber evidence="9">1.8.4.12</ecNumber>
        </recommendedName>
        <alternativeName>
            <fullName evidence="9">Peptide-methionine (R)-S-oxide reductase</fullName>
        </alternativeName>
    </domain>
</protein>
<evidence type="ECO:0000313" key="16">
    <source>
        <dbReference type="Proteomes" id="UP000682005"/>
    </source>
</evidence>
<dbReference type="Gene3D" id="2.170.150.20">
    <property type="entry name" value="Peptide methionine sulfoxide reductase"/>
    <property type="match status" value="1"/>
</dbReference>
<comment type="catalytic activity">
    <reaction evidence="8 10">
        <text>[thioredoxin]-disulfide + L-methionine + H2O = L-methionine (S)-S-oxide + [thioredoxin]-dithiol</text>
        <dbReference type="Rhea" id="RHEA:19993"/>
        <dbReference type="Rhea" id="RHEA-COMP:10698"/>
        <dbReference type="Rhea" id="RHEA-COMP:10700"/>
        <dbReference type="ChEBI" id="CHEBI:15377"/>
        <dbReference type="ChEBI" id="CHEBI:29950"/>
        <dbReference type="ChEBI" id="CHEBI:50058"/>
        <dbReference type="ChEBI" id="CHEBI:57844"/>
        <dbReference type="ChEBI" id="CHEBI:58772"/>
        <dbReference type="EC" id="1.8.4.11"/>
    </reaction>
</comment>
<dbReference type="Proteomes" id="UP000682005">
    <property type="component" value="Chromosome 2"/>
</dbReference>
<comment type="similarity">
    <text evidence="9">Belongs to the MsrB Met sulfoxide reductase family.</text>
</comment>
<dbReference type="Gene3D" id="3.30.1060.10">
    <property type="entry name" value="Peptide methionine sulphoxide reductase MsrA"/>
    <property type="match status" value="1"/>
</dbReference>
<reference evidence="14 16" key="2">
    <citation type="submission" date="2021-03" db="EMBL/GenBank/DDBJ databases">
        <title>Human Oral Microbial Genomes.</title>
        <authorList>
            <person name="Johnston C.D."/>
            <person name="Chen T."/>
            <person name="Dewhirst F.E."/>
        </authorList>
    </citation>
    <scope>NUCLEOTIDE SEQUENCE [LARGE SCALE GENOMIC DNA]</scope>
    <source>
        <strain evidence="14 16">W1435</strain>
    </source>
</reference>
<dbReference type="Pfam" id="PF01625">
    <property type="entry name" value="PMSR"/>
    <property type="match status" value="1"/>
</dbReference>
<dbReference type="PANTHER" id="PTHR10173">
    <property type="entry name" value="METHIONINE SULFOXIDE REDUCTASE"/>
    <property type="match status" value="1"/>
</dbReference>
<organism evidence="13 15">
    <name type="scientific">Prevotella fusca JCM 17724</name>
    <dbReference type="NCBI Taxonomy" id="1236517"/>
    <lineage>
        <taxon>Bacteria</taxon>
        <taxon>Pseudomonadati</taxon>
        <taxon>Bacteroidota</taxon>
        <taxon>Bacteroidia</taxon>
        <taxon>Bacteroidales</taxon>
        <taxon>Prevotellaceae</taxon>
        <taxon>Prevotella</taxon>
    </lineage>
</organism>
<dbReference type="EC" id="1.8.4.12" evidence="9"/>
<dbReference type="PANTHER" id="PTHR10173:SF59">
    <property type="entry name" value="PEPTIDE METHIONINE SULFOXIDE REDUCTASE MSRA_MSRB"/>
    <property type="match status" value="1"/>
</dbReference>
<keyword evidence="16" id="KW-1185">Reference proteome</keyword>
<evidence type="ECO:0000259" key="12">
    <source>
        <dbReference type="PROSITE" id="PS51790"/>
    </source>
</evidence>
<feature type="active site" description="Nucleophile" evidence="9">
    <location>
        <position position="170"/>
    </location>
</feature>
<dbReference type="GO" id="GO:0030091">
    <property type="term" value="P:protein repair"/>
    <property type="evidence" value="ECO:0007669"/>
    <property type="project" value="InterPro"/>
</dbReference>